<dbReference type="InterPro" id="IPR050546">
    <property type="entry name" value="Glycosyl_Hydrlase_16"/>
</dbReference>
<dbReference type="AlphaFoldDB" id="A0A8K0SRN7"/>
<dbReference type="InterPro" id="IPR000757">
    <property type="entry name" value="Beta-glucanase-like"/>
</dbReference>
<dbReference type="EMBL" id="JAGPNK010000007">
    <property type="protein sequence ID" value="KAH7318412.1"/>
    <property type="molecule type" value="Genomic_DNA"/>
</dbReference>
<accession>A0A8K0SRN7</accession>
<keyword evidence="7" id="KW-1133">Transmembrane helix</keyword>
<feature type="region of interest" description="Disordered" evidence="6">
    <location>
        <begin position="1"/>
        <end position="24"/>
    </location>
</feature>
<dbReference type="FunFam" id="2.60.120.200:FF:000114">
    <property type="entry name" value="Probable endo-1,3(4)-beta-glucanase NFIA_089530"/>
    <property type="match status" value="1"/>
</dbReference>
<evidence type="ECO:0000259" key="8">
    <source>
        <dbReference type="PROSITE" id="PS51762"/>
    </source>
</evidence>
<evidence type="ECO:0000256" key="6">
    <source>
        <dbReference type="SAM" id="MobiDB-lite"/>
    </source>
</evidence>
<evidence type="ECO:0000256" key="2">
    <source>
        <dbReference type="ARBA" id="ARBA00006865"/>
    </source>
</evidence>
<evidence type="ECO:0000313" key="9">
    <source>
        <dbReference type="EMBL" id="KAH7318412.1"/>
    </source>
</evidence>
<comment type="catalytic activity">
    <reaction evidence="1">
        <text>Endohydrolysis of (1-&gt;3)- or (1-&gt;4)-linkages in beta-D-glucans when the glucose residue whose reducing group is involved in the linkage to be hydrolyzed is itself substituted at C-3.</text>
        <dbReference type="EC" id="3.2.1.6"/>
    </reaction>
</comment>
<name>A0A8K0SRN7_9HYPO</name>
<dbReference type="CDD" id="cd02181">
    <property type="entry name" value="GH16_fungal_Lam16A_glucanase"/>
    <property type="match status" value="1"/>
</dbReference>
<feature type="transmembrane region" description="Helical" evidence="7">
    <location>
        <begin position="39"/>
        <end position="59"/>
    </location>
</feature>
<proteinExistence type="inferred from homology"/>
<dbReference type="PANTHER" id="PTHR10963:SF42">
    <property type="entry name" value="PUTATIVE (AFU_ORTHOLOGUE AFUA_5G02280)-RELATED"/>
    <property type="match status" value="1"/>
</dbReference>
<evidence type="ECO:0000256" key="3">
    <source>
        <dbReference type="ARBA" id="ARBA00012599"/>
    </source>
</evidence>
<evidence type="ECO:0000256" key="1">
    <source>
        <dbReference type="ARBA" id="ARBA00000124"/>
    </source>
</evidence>
<reference evidence="9" key="1">
    <citation type="journal article" date="2021" name="Nat. Commun.">
        <title>Genetic determinants of endophytism in the Arabidopsis root mycobiome.</title>
        <authorList>
            <person name="Mesny F."/>
            <person name="Miyauchi S."/>
            <person name="Thiergart T."/>
            <person name="Pickel B."/>
            <person name="Atanasova L."/>
            <person name="Karlsson M."/>
            <person name="Huettel B."/>
            <person name="Barry K.W."/>
            <person name="Haridas S."/>
            <person name="Chen C."/>
            <person name="Bauer D."/>
            <person name="Andreopoulos W."/>
            <person name="Pangilinan J."/>
            <person name="LaButti K."/>
            <person name="Riley R."/>
            <person name="Lipzen A."/>
            <person name="Clum A."/>
            <person name="Drula E."/>
            <person name="Henrissat B."/>
            <person name="Kohler A."/>
            <person name="Grigoriev I.V."/>
            <person name="Martin F.M."/>
            <person name="Hacquard S."/>
        </authorList>
    </citation>
    <scope>NUCLEOTIDE SEQUENCE</scope>
    <source>
        <strain evidence="9">MPI-CAGE-CH-0235</strain>
    </source>
</reference>
<dbReference type="PANTHER" id="PTHR10963">
    <property type="entry name" value="GLYCOSYL HYDROLASE-RELATED"/>
    <property type="match status" value="1"/>
</dbReference>
<evidence type="ECO:0000256" key="5">
    <source>
        <dbReference type="ARBA" id="ARBA00023295"/>
    </source>
</evidence>
<dbReference type="OrthoDB" id="192832at2759"/>
<gene>
    <name evidence="9" type="ORF">B0I35DRAFT_354159</name>
</gene>
<keyword evidence="5" id="KW-0326">Glycosidase</keyword>
<keyword evidence="7" id="KW-0472">Membrane</keyword>
<dbReference type="PROSITE" id="PS51762">
    <property type="entry name" value="GH16_2"/>
    <property type="match status" value="1"/>
</dbReference>
<dbReference type="GO" id="GO:0052861">
    <property type="term" value="F:endo-1,3(4)-beta-glucanase activity"/>
    <property type="evidence" value="ECO:0007669"/>
    <property type="project" value="UniProtKB-EC"/>
</dbReference>
<dbReference type="Gene3D" id="2.60.120.200">
    <property type="match status" value="1"/>
</dbReference>
<keyword evidence="4 9" id="KW-0378">Hydrolase</keyword>
<dbReference type="SUPFAM" id="SSF49899">
    <property type="entry name" value="Concanavalin A-like lectins/glucanases"/>
    <property type="match status" value="1"/>
</dbReference>
<keyword evidence="10" id="KW-1185">Reference proteome</keyword>
<dbReference type="InterPro" id="IPR013320">
    <property type="entry name" value="ConA-like_dom_sf"/>
</dbReference>
<evidence type="ECO:0000313" key="10">
    <source>
        <dbReference type="Proteomes" id="UP000813444"/>
    </source>
</evidence>
<evidence type="ECO:0000256" key="7">
    <source>
        <dbReference type="SAM" id="Phobius"/>
    </source>
</evidence>
<evidence type="ECO:0000256" key="4">
    <source>
        <dbReference type="ARBA" id="ARBA00022801"/>
    </source>
</evidence>
<dbReference type="Pfam" id="PF26113">
    <property type="entry name" value="GH16_XgeA"/>
    <property type="match status" value="1"/>
</dbReference>
<keyword evidence="7" id="KW-0812">Transmembrane</keyword>
<comment type="similarity">
    <text evidence="2">Belongs to the glycosyl hydrolase 16 family.</text>
</comment>
<dbReference type="EC" id="3.2.1.6" evidence="3"/>
<comment type="caution">
    <text evidence="9">The sequence shown here is derived from an EMBL/GenBank/DDBJ whole genome shotgun (WGS) entry which is preliminary data.</text>
</comment>
<sequence length="369" mass="40914">MKLGVVSESRPVQSSHPSAQYGYADEPSRWNPRYWRKRVWAGIAVAIVIIIVIAVPVAVTQTRSDPYPNYVPLNYSLVETYEGESFFDNWDYFTGYDPTHGFVHYVPREHAQQLNLTYASETAAVLKVDTSVGPNDEPNASTGRFSVRVTSRNTYHEGLFIFDVRHTPYGCATWPALWLSDPYNWPDNGEIDIMEAINQADDGNQMTLHTTSGCRMNVRREQTGEGLQSNCDHAENQNAGCGVRGPEESFGPRFNDNGGGIMALEWRDAGIRMWQFARDAIPADITGGNPSPSTWGTAASDFPSTRCDVGSHFRNSSIIINITLCGDLVYAAYGDSGCPSNCTDIVSNHPEVFTQAYWELGPIQVYQAA</sequence>
<organism evidence="9 10">
    <name type="scientific">Stachybotrys elegans</name>
    <dbReference type="NCBI Taxonomy" id="80388"/>
    <lineage>
        <taxon>Eukaryota</taxon>
        <taxon>Fungi</taxon>
        <taxon>Dikarya</taxon>
        <taxon>Ascomycota</taxon>
        <taxon>Pezizomycotina</taxon>
        <taxon>Sordariomycetes</taxon>
        <taxon>Hypocreomycetidae</taxon>
        <taxon>Hypocreales</taxon>
        <taxon>Stachybotryaceae</taxon>
        <taxon>Stachybotrys</taxon>
    </lineage>
</organism>
<dbReference type="Proteomes" id="UP000813444">
    <property type="component" value="Unassembled WGS sequence"/>
</dbReference>
<protein>
    <recommendedName>
        <fullName evidence="3">endo-1,3(4)-beta-glucanase</fullName>
        <ecNumber evidence="3">3.2.1.6</ecNumber>
    </recommendedName>
</protein>
<feature type="domain" description="GH16" evidence="8">
    <location>
        <begin position="60"/>
        <end position="337"/>
    </location>
</feature>
<dbReference type="GO" id="GO:0009251">
    <property type="term" value="P:glucan catabolic process"/>
    <property type="evidence" value="ECO:0007669"/>
    <property type="project" value="TreeGrafter"/>
</dbReference>